<accession>A0A9P8CYB6</accession>
<dbReference type="PRINTS" id="PR00348">
    <property type="entry name" value="UBIQUITIN"/>
</dbReference>
<evidence type="ECO:0008006" key="6">
    <source>
        <dbReference type="Google" id="ProtNLM"/>
    </source>
</evidence>
<feature type="domain" description="Ubiquitin-like" evidence="3">
    <location>
        <begin position="36"/>
        <end position="105"/>
    </location>
</feature>
<evidence type="ECO:0000313" key="5">
    <source>
        <dbReference type="Proteomes" id="UP000717515"/>
    </source>
</evidence>
<protein>
    <recommendedName>
        <fullName evidence="6">Ubiquilin</fullName>
    </recommendedName>
</protein>
<name>A0A9P8CYB6_MORAP</name>
<dbReference type="EMBL" id="JAIFTL010000108">
    <property type="protein sequence ID" value="KAG9323271.1"/>
    <property type="molecule type" value="Genomic_DNA"/>
</dbReference>
<feature type="region of interest" description="Disordered" evidence="1">
    <location>
        <begin position="266"/>
        <end position="311"/>
    </location>
</feature>
<evidence type="ECO:0000313" key="4">
    <source>
        <dbReference type="EMBL" id="KAG9323271.1"/>
    </source>
</evidence>
<comment type="caution">
    <text evidence="4">The sequence shown here is derived from an EMBL/GenBank/DDBJ whole genome shotgun (WGS) entry which is preliminary data.</text>
</comment>
<dbReference type="InterPro" id="IPR015940">
    <property type="entry name" value="UBA"/>
</dbReference>
<dbReference type="SUPFAM" id="SSF46934">
    <property type="entry name" value="UBA-like"/>
    <property type="match status" value="1"/>
</dbReference>
<dbReference type="GO" id="GO:0031593">
    <property type="term" value="F:polyubiquitin modification-dependent protein binding"/>
    <property type="evidence" value="ECO:0007669"/>
    <property type="project" value="TreeGrafter"/>
</dbReference>
<evidence type="ECO:0000259" key="2">
    <source>
        <dbReference type="PROSITE" id="PS50030"/>
    </source>
</evidence>
<dbReference type="InterPro" id="IPR015496">
    <property type="entry name" value="Ubiquilin"/>
</dbReference>
<dbReference type="Proteomes" id="UP000717515">
    <property type="component" value="Unassembled WGS sequence"/>
</dbReference>
<dbReference type="InterPro" id="IPR009060">
    <property type="entry name" value="UBA-like_sf"/>
</dbReference>
<dbReference type="Pfam" id="PF00240">
    <property type="entry name" value="ubiquitin"/>
    <property type="match status" value="1"/>
</dbReference>
<dbReference type="SMART" id="SM00213">
    <property type="entry name" value="UBQ"/>
    <property type="match status" value="1"/>
</dbReference>
<feature type="compositionally biased region" description="Low complexity" evidence="1">
    <location>
        <begin position="299"/>
        <end position="311"/>
    </location>
</feature>
<dbReference type="PROSITE" id="PS50053">
    <property type="entry name" value="UBIQUITIN_2"/>
    <property type="match status" value="1"/>
</dbReference>
<dbReference type="CDD" id="cd16106">
    <property type="entry name" value="Ubl_Dsk2p_like"/>
    <property type="match status" value="1"/>
</dbReference>
<feature type="region of interest" description="Disordered" evidence="1">
    <location>
        <begin position="102"/>
        <end position="152"/>
    </location>
</feature>
<dbReference type="InterPro" id="IPR029071">
    <property type="entry name" value="Ubiquitin-like_domsf"/>
</dbReference>
<proteinExistence type="predicted"/>
<organism evidence="4 5">
    <name type="scientific">Mortierella alpina</name>
    <name type="common">Oleaginous fungus</name>
    <name type="synonym">Mortierella renispora</name>
    <dbReference type="NCBI Taxonomy" id="64518"/>
    <lineage>
        <taxon>Eukaryota</taxon>
        <taxon>Fungi</taxon>
        <taxon>Fungi incertae sedis</taxon>
        <taxon>Mucoromycota</taxon>
        <taxon>Mortierellomycotina</taxon>
        <taxon>Mortierellomycetes</taxon>
        <taxon>Mortierellales</taxon>
        <taxon>Mortierellaceae</taxon>
        <taxon>Mortierella</taxon>
    </lineage>
</organism>
<dbReference type="GO" id="GO:0005829">
    <property type="term" value="C:cytosol"/>
    <property type="evidence" value="ECO:0007669"/>
    <property type="project" value="TreeGrafter"/>
</dbReference>
<dbReference type="Gene3D" id="3.10.20.90">
    <property type="entry name" value="Phosphatidylinositol 3-kinase Catalytic Subunit, Chain A, domain 1"/>
    <property type="match status" value="1"/>
</dbReference>
<feature type="compositionally biased region" description="Polar residues" evidence="1">
    <location>
        <begin position="272"/>
        <end position="289"/>
    </location>
</feature>
<sequence length="402" mass="42674">MVYTARLSLHLTLIHPLHSFKTLWNAKIYSAMSTPISIVVRASSEHRYSISTNHADSVLDLKKKIALQDATPPERVRLVYSGRVLKDTNTLGSYKIADGHTIHLVRSPNTPPRLPAPPSTTASSPTIPMSTSSPAASTASAASTTTSGAGISSHDMGSFPNLWAHAMRSNSDLSDLGRGAPGRLNSPGNRDTMNPVIMSQMMQDPNFAQYMSSMLQTPRIIESMLALNPFLQAMGPQAGEMLRSSQFQAMISDPETLRRVARMGSPMGCPGGTQSADTTEGVGPTSSTWAGADSTDGLSSSSATRATTTPAAANEHAFSAGSAASLMPNHWMQHVGALRASLSVPSPSAVKHEPVGFEERYQVELKKLNEMGFWDAAKNVRALVASSGNLNGAIELLFSGAI</sequence>
<evidence type="ECO:0000256" key="1">
    <source>
        <dbReference type="SAM" id="MobiDB-lite"/>
    </source>
</evidence>
<dbReference type="InterPro" id="IPR019956">
    <property type="entry name" value="Ubiquitin_dom"/>
</dbReference>
<evidence type="ECO:0000259" key="3">
    <source>
        <dbReference type="PROSITE" id="PS50053"/>
    </source>
</evidence>
<dbReference type="AlphaFoldDB" id="A0A9P8CYB6"/>
<feature type="domain" description="UBA" evidence="2">
    <location>
        <begin position="356"/>
        <end position="400"/>
    </location>
</feature>
<dbReference type="PROSITE" id="PS50030">
    <property type="entry name" value="UBA"/>
    <property type="match status" value="1"/>
</dbReference>
<dbReference type="PANTHER" id="PTHR10677">
    <property type="entry name" value="UBIQUILIN"/>
    <property type="match status" value="1"/>
</dbReference>
<dbReference type="InterPro" id="IPR000626">
    <property type="entry name" value="Ubiquitin-like_dom"/>
</dbReference>
<gene>
    <name evidence="4" type="ORF">KVV02_006294</name>
</gene>
<dbReference type="SUPFAM" id="SSF54236">
    <property type="entry name" value="Ubiquitin-like"/>
    <property type="match status" value="1"/>
</dbReference>
<dbReference type="GO" id="GO:0006511">
    <property type="term" value="P:ubiquitin-dependent protein catabolic process"/>
    <property type="evidence" value="ECO:0007669"/>
    <property type="project" value="TreeGrafter"/>
</dbReference>
<reference evidence="4" key="1">
    <citation type="submission" date="2021-07" db="EMBL/GenBank/DDBJ databases">
        <title>Draft genome of Mortierella alpina, strain LL118, isolated from an aspen leaf litter sample.</title>
        <authorList>
            <person name="Yang S."/>
            <person name="Vinatzer B.A."/>
        </authorList>
    </citation>
    <scope>NUCLEOTIDE SEQUENCE</scope>
    <source>
        <strain evidence="4">LL118</strain>
    </source>
</reference>
<feature type="compositionally biased region" description="Pro residues" evidence="1">
    <location>
        <begin position="109"/>
        <end position="118"/>
    </location>
</feature>
<feature type="region of interest" description="Disordered" evidence="1">
    <location>
        <begin position="172"/>
        <end position="193"/>
    </location>
</feature>
<dbReference type="PANTHER" id="PTHR10677:SF3">
    <property type="entry name" value="FI07626P-RELATED"/>
    <property type="match status" value="1"/>
</dbReference>
<dbReference type="SMART" id="SM00165">
    <property type="entry name" value="UBA"/>
    <property type="match status" value="1"/>
</dbReference>
<feature type="compositionally biased region" description="Low complexity" evidence="1">
    <location>
        <begin position="119"/>
        <end position="152"/>
    </location>
</feature>
<dbReference type="Gene3D" id="1.10.8.10">
    <property type="entry name" value="DNA helicase RuvA subunit, C-terminal domain"/>
    <property type="match status" value="1"/>
</dbReference>